<feature type="compositionally biased region" description="Acidic residues" evidence="14">
    <location>
        <begin position="1092"/>
        <end position="1102"/>
    </location>
</feature>
<keyword evidence="6" id="KW-0227">DNA damage</keyword>
<dbReference type="GO" id="GO:0016887">
    <property type="term" value="F:ATP hydrolysis activity"/>
    <property type="evidence" value="ECO:0007669"/>
    <property type="project" value="RHEA"/>
</dbReference>
<evidence type="ECO:0000259" key="16">
    <source>
        <dbReference type="PROSITE" id="PS51194"/>
    </source>
</evidence>
<dbReference type="GO" id="GO:0043138">
    <property type="term" value="F:3'-5' DNA helicase activity"/>
    <property type="evidence" value="ECO:0007669"/>
    <property type="project" value="InterPro"/>
</dbReference>
<sequence length="1248" mass="139382">MIGNAIWPYNLITATILHDLSQKQHNSKVPPYVAEMSDDEYGDIDEDVWYEAEALTQLSQTLPSNSLHRRKRRRISSDEELDVEDGPVARRCQSRDSTMGENDEDDEKKKSKYRIHIGAEEVPAAVIMGATQADGMPDSSPYRIRGPIYRKPRFSAPLEPEPESAPALTSIFQPAKPQRLNSIRPPAPAPAYDFSKELEDLPSDAFSPSPPDKRKSNDLITINSSPPWEFTQSVRSQRLAAPQNGLRQTTLFGGRAPDQMPSATQSKKVHNYLVDKVPEPPTHHSLDQEAIKTWVYPNNLGPERRYQYTIVHKGLFNNLLVALPTGLGKTFIAATIMLNFFLWTKDSQIVFVAPTKPLVAQQVKACFEIAGIPRSSTTMLTGEQPAALRAEEWAEKRVFFMTPQTVENDLKNGRADPKRIVLLVVDEAHRATGKYAYTSLVQFLRRFNKSFRVLALTATPGSTVEAVQGVIDNLEIAEVEIRTEESIDIKEYVHRRDITEILIDPSDEIIMIKDLFSKALQPLVNLLCSQNAYYSKDPMGLTQFGMISARNAWVASGAGRTANAGVKGMINSLFNVLTSMGHAIKLLNFHGIGPFFSNMKDFRAEVEGNKKGGKYKNQVVNSPDFKKMMDRIQVWVNKEDFIGHPKLIHLCDTVLNHFLDAGAGLTGGNMLPSSTRVIVFAEYRDSAEEIARVLNRHGPMIRASVFVGQSDSKRSEGMNQEKQLDTINKFKVGGINVIVATSIGEEGLDIGEVDLIVCYDSSSSPIRMLQRMGRTGRKRAGKIVLLLMKGKEEDSYKKSKDNYEQMQRMISSGSRFTFRHDLSARIIPREVKPEVDKRWIEIPPENTQDPSLPEPKRRAISRKKPAKKGPSLTYFGIKRTPRELSADELAPVPLLDSVLLSAKDLAELDRRFLRVPDGALEEVEMPDMAAQPIMQRSLTPTAKVSHGKYTRRCVSLFKKLSRYQEPEGRHLKPYGDEPPLDLGSIPPLPLEAELCDGPSRAPKLAKSKQVPEPTKVSKTAPAPKKMAASKKTTSKKTSARRKRSPQIEDYDSEDSTTSMAMVSHVRSSQIPQPTPDSEEEGPGERVDRTSDMEELEASEDSDLGSLVDFIDPTQTQNQLQHTGTSNFSSSPPPPMERWDEDESGKGKERGGMLGRAVERDRAKKSSFEKMVPVMTQKSSESSDDDDDLPTIEDLVRGDTSRNVEKPLSSSVFSSGQKLTPNIFTRKRDGDVRGRGRKRRIVDSDDSDE</sequence>
<dbReference type="InterPro" id="IPR006935">
    <property type="entry name" value="Helicase/UvrB_N"/>
</dbReference>
<dbReference type="InterPro" id="IPR014001">
    <property type="entry name" value="Helicase_ATP-bd"/>
</dbReference>
<keyword evidence="10" id="KW-0234">DNA repair</keyword>
<keyword evidence="5" id="KW-0547">Nucleotide-binding</keyword>
<keyword evidence="9" id="KW-0067">ATP-binding</keyword>
<feature type="compositionally biased region" description="Low complexity" evidence="14">
    <location>
        <begin position="1017"/>
        <end position="1031"/>
    </location>
</feature>
<dbReference type="Gene3D" id="1.20.1320.20">
    <property type="entry name" value="hef helicase domain"/>
    <property type="match status" value="1"/>
</dbReference>
<evidence type="ECO:0000256" key="1">
    <source>
        <dbReference type="ARBA" id="ARBA00003813"/>
    </source>
</evidence>
<feature type="compositionally biased region" description="Basic and acidic residues" evidence="14">
    <location>
        <begin position="1082"/>
        <end position="1091"/>
    </location>
</feature>
<feature type="domain" description="Helicase ATP-binding" evidence="15">
    <location>
        <begin position="310"/>
        <end position="478"/>
    </location>
</feature>
<dbReference type="PANTHER" id="PTHR14025">
    <property type="entry name" value="FANCONI ANEMIA GROUP M FANCM FAMILY MEMBER"/>
    <property type="match status" value="1"/>
</dbReference>
<dbReference type="GO" id="GO:0045003">
    <property type="term" value="P:double-strand break repair via synthesis-dependent strand annealing"/>
    <property type="evidence" value="ECO:0007669"/>
    <property type="project" value="TreeGrafter"/>
</dbReference>
<dbReference type="GO" id="GO:0005524">
    <property type="term" value="F:ATP binding"/>
    <property type="evidence" value="ECO:0007669"/>
    <property type="project" value="UniProtKB-UniRule"/>
</dbReference>
<evidence type="ECO:0000256" key="13">
    <source>
        <dbReference type="RuleBase" id="RU367027"/>
    </source>
</evidence>
<dbReference type="CDD" id="cd12091">
    <property type="entry name" value="FANCM_ID"/>
    <property type="match status" value="1"/>
</dbReference>
<feature type="domain" description="Helicase C-terminal" evidence="16">
    <location>
        <begin position="646"/>
        <end position="822"/>
    </location>
</feature>
<dbReference type="InterPro" id="IPR044749">
    <property type="entry name" value="FANCM_DEXDc"/>
</dbReference>
<dbReference type="FunFam" id="3.40.50.300:FF:000861">
    <property type="entry name" value="Fanconi anemia, complementation group M"/>
    <property type="match status" value="1"/>
</dbReference>
<feature type="compositionally biased region" description="Basic residues" evidence="14">
    <location>
        <begin position="1032"/>
        <end position="1044"/>
    </location>
</feature>
<keyword evidence="8" id="KW-0347">Helicase</keyword>
<evidence type="ECO:0000256" key="5">
    <source>
        <dbReference type="ARBA" id="ARBA00022741"/>
    </source>
</evidence>
<comment type="caution">
    <text evidence="17">The sequence shown here is derived from an EMBL/GenBank/DDBJ whole genome shotgun (WGS) entry which is preliminary data.</text>
</comment>
<dbReference type="GO" id="GO:0005634">
    <property type="term" value="C:nucleus"/>
    <property type="evidence" value="ECO:0007669"/>
    <property type="project" value="UniProtKB-SubCell"/>
</dbReference>
<feature type="region of interest" description="Disordered" evidence="14">
    <location>
        <begin position="843"/>
        <end position="868"/>
    </location>
</feature>
<dbReference type="CDD" id="cd18033">
    <property type="entry name" value="DEXDc_FANCM"/>
    <property type="match status" value="1"/>
</dbReference>
<evidence type="ECO:0000256" key="3">
    <source>
        <dbReference type="ARBA" id="ARBA00009889"/>
    </source>
</evidence>
<dbReference type="SMART" id="SM00487">
    <property type="entry name" value="DEXDc"/>
    <property type="match status" value="1"/>
</dbReference>
<name>A0A5M9K7A5_MONFR</name>
<dbReference type="PROSITE" id="PS51194">
    <property type="entry name" value="HELICASE_CTER"/>
    <property type="match status" value="1"/>
</dbReference>
<dbReference type="SUPFAM" id="SSF52540">
    <property type="entry name" value="P-loop containing nucleoside triphosphate hydrolases"/>
    <property type="match status" value="1"/>
</dbReference>
<feature type="region of interest" description="Disordered" evidence="14">
    <location>
        <begin position="174"/>
        <end position="227"/>
    </location>
</feature>
<feature type="compositionally biased region" description="Polar residues" evidence="14">
    <location>
        <begin position="218"/>
        <end position="227"/>
    </location>
</feature>
<comment type="subunit">
    <text evidence="4 13">Interacts with the MHF histone-fold complex to form the FANCM-MHF complex.</text>
</comment>
<evidence type="ECO:0000256" key="7">
    <source>
        <dbReference type="ARBA" id="ARBA00022801"/>
    </source>
</evidence>
<evidence type="ECO:0000313" key="18">
    <source>
        <dbReference type="Proteomes" id="UP000322873"/>
    </source>
</evidence>
<feature type="region of interest" description="Disordered" evidence="14">
    <location>
        <begin position="968"/>
        <end position="1248"/>
    </location>
</feature>
<comment type="subcellular location">
    <subcellularLocation>
        <location evidence="2 13">Nucleus</location>
    </subcellularLocation>
</comment>
<dbReference type="InterPro" id="IPR001650">
    <property type="entry name" value="Helicase_C-like"/>
</dbReference>
<accession>A0A5M9K7A5</accession>
<evidence type="ECO:0000256" key="2">
    <source>
        <dbReference type="ARBA" id="ARBA00004123"/>
    </source>
</evidence>
<proteinExistence type="inferred from homology"/>
<dbReference type="Gene3D" id="3.40.50.300">
    <property type="entry name" value="P-loop containing nucleotide triphosphate hydrolases"/>
    <property type="match status" value="2"/>
</dbReference>
<dbReference type="CDD" id="cd18801">
    <property type="entry name" value="SF2_C_FANCM_Hef"/>
    <property type="match status" value="1"/>
</dbReference>
<dbReference type="EMBL" id="VICG01000001">
    <property type="protein sequence ID" value="KAA8576383.1"/>
    <property type="molecule type" value="Genomic_DNA"/>
</dbReference>
<feature type="region of interest" description="Disordered" evidence="14">
    <location>
        <begin position="64"/>
        <end position="111"/>
    </location>
</feature>
<dbReference type="Pfam" id="PF00271">
    <property type="entry name" value="Helicase_C"/>
    <property type="match status" value="1"/>
</dbReference>
<feature type="compositionally biased region" description="Basic residues" evidence="14">
    <location>
        <begin position="858"/>
        <end position="867"/>
    </location>
</feature>
<dbReference type="EC" id="3.6.4.12" evidence="13"/>
<dbReference type="GO" id="GO:0009378">
    <property type="term" value="F:four-way junction helicase activity"/>
    <property type="evidence" value="ECO:0007669"/>
    <property type="project" value="TreeGrafter"/>
</dbReference>
<evidence type="ECO:0000256" key="9">
    <source>
        <dbReference type="ARBA" id="ARBA00022840"/>
    </source>
</evidence>
<feature type="compositionally biased region" description="Polar residues" evidence="14">
    <location>
        <begin position="1055"/>
        <end position="1071"/>
    </location>
</feature>
<evidence type="ECO:0000256" key="14">
    <source>
        <dbReference type="SAM" id="MobiDB-lite"/>
    </source>
</evidence>
<comment type="similarity">
    <text evidence="3 13">Belongs to the DEAD box helicase family. DEAH subfamily. FANCM sub-subfamily.</text>
</comment>
<gene>
    <name evidence="17" type="ORF">EYC84_006514</name>
</gene>
<dbReference type="AlphaFoldDB" id="A0A5M9K7A5"/>
<organism evidence="17 18">
    <name type="scientific">Monilinia fructicola</name>
    <name type="common">Brown rot fungus</name>
    <name type="synonym">Ciboria fructicola</name>
    <dbReference type="NCBI Taxonomy" id="38448"/>
    <lineage>
        <taxon>Eukaryota</taxon>
        <taxon>Fungi</taxon>
        <taxon>Dikarya</taxon>
        <taxon>Ascomycota</taxon>
        <taxon>Pezizomycotina</taxon>
        <taxon>Leotiomycetes</taxon>
        <taxon>Helotiales</taxon>
        <taxon>Sclerotiniaceae</taxon>
        <taxon>Monilinia</taxon>
    </lineage>
</organism>
<dbReference type="VEuPathDB" id="FungiDB:MFRU_009g02590"/>
<feature type="compositionally biased region" description="Polar residues" evidence="14">
    <location>
        <begin position="1112"/>
        <end position="1129"/>
    </location>
</feature>
<evidence type="ECO:0000256" key="6">
    <source>
        <dbReference type="ARBA" id="ARBA00022763"/>
    </source>
</evidence>
<evidence type="ECO:0000256" key="10">
    <source>
        <dbReference type="ARBA" id="ARBA00023204"/>
    </source>
</evidence>
<evidence type="ECO:0000256" key="8">
    <source>
        <dbReference type="ARBA" id="ARBA00022806"/>
    </source>
</evidence>
<dbReference type="Proteomes" id="UP000322873">
    <property type="component" value="Unassembled WGS sequence"/>
</dbReference>
<dbReference type="GO" id="GO:0036297">
    <property type="term" value="P:interstrand cross-link repair"/>
    <property type="evidence" value="ECO:0007669"/>
    <property type="project" value="TreeGrafter"/>
</dbReference>
<evidence type="ECO:0000256" key="11">
    <source>
        <dbReference type="ARBA" id="ARBA00023242"/>
    </source>
</evidence>
<keyword evidence="11" id="KW-0539">Nucleus</keyword>
<dbReference type="InterPro" id="IPR027417">
    <property type="entry name" value="P-loop_NTPase"/>
</dbReference>
<comment type="function">
    <text evidence="1 13">ATP-dependent DNA helicase involved in DNA damage repair by homologous recombination and in genome maintenance. Capable of unwinding D-loops. Plays a role in limiting crossover recombinants during mitotic DNA double-strand break (DSB) repair. Component of a FANCM-MHF complex which promotes gene conversion at blocked replication forks, probably by reversal of the stalled fork.</text>
</comment>
<evidence type="ECO:0000256" key="4">
    <source>
        <dbReference type="ARBA" id="ARBA00011390"/>
    </source>
</evidence>
<feature type="compositionally biased region" description="Polar residues" evidence="14">
    <location>
        <begin position="1207"/>
        <end position="1222"/>
    </location>
</feature>
<feature type="compositionally biased region" description="Basic and acidic residues" evidence="14">
    <location>
        <begin position="1143"/>
        <end position="1167"/>
    </location>
</feature>
<dbReference type="SMART" id="SM00490">
    <property type="entry name" value="HELICc"/>
    <property type="match status" value="1"/>
</dbReference>
<keyword evidence="18" id="KW-1185">Reference proteome</keyword>
<evidence type="ECO:0000259" key="15">
    <source>
        <dbReference type="PROSITE" id="PS51192"/>
    </source>
</evidence>
<dbReference type="InterPro" id="IPR039686">
    <property type="entry name" value="FANCM/Mph1-like_ID"/>
</dbReference>
<evidence type="ECO:0000256" key="12">
    <source>
        <dbReference type="ARBA" id="ARBA00047995"/>
    </source>
</evidence>
<dbReference type="PANTHER" id="PTHR14025:SF20">
    <property type="entry name" value="FANCONI ANEMIA GROUP M PROTEIN"/>
    <property type="match status" value="1"/>
</dbReference>
<evidence type="ECO:0000313" key="17">
    <source>
        <dbReference type="EMBL" id="KAA8576383.1"/>
    </source>
</evidence>
<dbReference type="PROSITE" id="PS51192">
    <property type="entry name" value="HELICASE_ATP_BIND_1"/>
    <property type="match status" value="1"/>
</dbReference>
<comment type="catalytic activity">
    <reaction evidence="12 13">
        <text>ATP + H2O = ADP + phosphate + H(+)</text>
        <dbReference type="Rhea" id="RHEA:13065"/>
        <dbReference type="ChEBI" id="CHEBI:15377"/>
        <dbReference type="ChEBI" id="CHEBI:15378"/>
        <dbReference type="ChEBI" id="CHEBI:30616"/>
        <dbReference type="ChEBI" id="CHEBI:43474"/>
        <dbReference type="ChEBI" id="CHEBI:456216"/>
        <dbReference type="EC" id="3.6.4.12"/>
    </reaction>
</comment>
<dbReference type="GO" id="GO:0000400">
    <property type="term" value="F:four-way junction DNA binding"/>
    <property type="evidence" value="ECO:0007669"/>
    <property type="project" value="TreeGrafter"/>
</dbReference>
<feature type="compositionally biased region" description="Basic and acidic residues" evidence="14">
    <location>
        <begin position="1193"/>
        <end position="1204"/>
    </location>
</feature>
<protein>
    <recommendedName>
        <fullName evidence="13">ATP-dependent DNA helicase</fullName>
        <ecNumber evidence="13">3.6.4.12</ecNumber>
    </recommendedName>
</protein>
<feature type="compositionally biased region" description="Acidic residues" evidence="14">
    <location>
        <begin position="1181"/>
        <end position="1190"/>
    </location>
</feature>
<dbReference type="Pfam" id="PF04851">
    <property type="entry name" value="ResIII"/>
    <property type="match status" value="1"/>
</dbReference>
<reference evidence="17 18" key="1">
    <citation type="submission" date="2019-06" db="EMBL/GenBank/DDBJ databases">
        <title>Genome Sequence of the Brown Rot Fungal Pathogen Monilinia fructicola.</title>
        <authorList>
            <person name="De Miccolis Angelini R.M."/>
            <person name="Landi L."/>
            <person name="Abate D."/>
            <person name="Pollastro S."/>
            <person name="Romanazzi G."/>
            <person name="Faretra F."/>
        </authorList>
    </citation>
    <scope>NUCLEOTIDE SEQUENCE [LARGE SCALE GENOMIC DNA]</scope>
    <source>
        <strain evidence="17 18">Mfrc123</strain>
    </source>
</reference>
<keyword evidence="7" id="KW-0378">Hydrolase</keyword>